<organism evidence="1 2">
    <name type="scientific">Candidatus Fervidibacter sacchari</name>
    <dbReference type="NCBI Taxonomy" id="1448929"/>
    <lineage>
        <taxon>Bacteria</taxon>
        <taxon>Candidatus Fervidibacterota</taxon>
        <taxon>Candidatus Fervidibacter</taxon>
    </lineage>
</organism>
<sequence>MKSQTDPLAQQVPFMANFWSEKFVLKIWDTNPKGDEGIC</sequence>
<keyword evidence="2" id="KW-1185">Reference proteome</keyword>
<comment type="caution">
    <text evidence="1">The sequence shown here is derived from an EMBL/GenBank/DDBJ whole genome shotgun (WGS) entry which is preliminary data.</text>
</comment>
<protein>
    <submittedName>
        <fullName evidence="1">Uncharacterized protein</fullName>
    </submittedName>
</protein>
<name>A0ABT2ER35_9BACT</name>
<evidence type="ECO:0000313" key="1">
    <source>
        <dbReference type="EMBL" id="MCS3920433.1"/>
    </source>
</evidence>
<dbReference type="EMBL" id="JANUCP010000005">
    <property type="protein sequence ID" value="MCS3920433.1"/>
    <property type="molecule type" value="Genomic_DNA"/>
</dbReference>
<gene>
    <name evidence="1" type="ORF">M2350_002862</name>
</gene>
<accession>A0ABT2ER35</accession>
<dbReference type="Proteomes" id="UP001204798">
    <property type="component" value="Unassembled WGS sequence"/>
</dbReference>
<proteinExistence type="predicted"/>
<evidence type="ECO:0000313" key="2">
    <source>
        <dbReference type="Proteomes" id="UP001204798"/>
    </source>
</evidence>
<reference evidence="1 2" key="1">
    <citation type="submission" date="2022-08" db="EMBL/GenBank/DDBJ databases">
        <title>Bacterial and archaeal communities from various locations to study Microbial Dark Matter (Phase II).</title>
        <authorList>
            <person name="Stepanauskas R."/>
        </authorList>
    </citation>
    <scope>NUCLEOTIDE SEQUENCE [LARGE SCALE GENOMIC DNA]</scope>
    <source>
        <strain evidence="1 2">PD1</strain>
    </source>
</reference>